<keyword evidence="2" id="KW-1185">Reference proteome</keyword>
<protein>
    <submittedName>
        <fullName evidence="1">Uncharacterized protein</fullName>
    </submittedName>
</protein>
<sequence length="275" mass="32378">VSRAAFRKGIPSLFNSFKTMFSECDKERIMRDLVEHMVESLKHSSRLPGSDVEEELSCRFWAEYYLVQHYDFIEEYDQALALVNGMIERSPASTELLMTKARILKHVGDFEQAKDVMDEARKLDLADRFINSKATKYLLRYGDTEKAESTIKMFVRQDVSFKLQELMDMQCIWYIYETARAHHRKNSLGLALKYYRQVEKVFNDFYDDQLDFHLYSLRKCTLRSYIKMIEWADKVFTRREFVDALLGAIECYLQLFDEMPSDKKVALASDANDSA</sequence>
<proteinExistence type="predicted"/>
<comment type="caution">
    <text evidence="1">The sequence shown here is derived from an EMBL/GenBank/DDBJ whole genome shotgun (WGS) entry which is preliminary data.</text>
</comment>
<accession>A0ACC1HNA7</accession>
<feature type="non-terminal residue" evidence="1">
    <location>
        <position position="275"/>
    </location>
</feature>
<dbReference type="EMBL" id="JAMZIH010002886">
    <property type="protein sequence ID" value="KAJ1677161.1"/>
    <property type="molecule type" value="Genomic_DNA"/>
</dbReference>
<dbReference type="Proteomes" id="UP001145114">
    <property type="component" value="Unassembled WGS sequence"/>
</dbReference>
<gene>
    <name evidence="1" type="ORF">EV182_006747</name>
</gene>
<name>A0ACC1HNA7_9FUNG</name>
<feature type="non-terminal residue" evidence="1">
    <location>
        <position position="1"/>
    </location>
</feature>
<evidence type="ECO:0000313" key="2">
    <source>
        <dbReference type="Proteomes" id="UP001145114"/>
    </source>
</evidence>
<organism evidence="1 2">
    <name type="scientific">Spiromyces aspiralis</name>
    <dbReference type="NCBI Taxonomy" id="68401"/>
    <lineage>
        <taxon>Eukaryota</taxon>
        <taxon>Fungi</taxon>
        <taxon>Fungi incertae sedis</taxon>
        <taxon>Zoopagomycota</taxon>
        <taxon>Kickxellomycotina</taxon>
        <taxon>Kickxellomycetes</taxon>
        <taxon>Kickxellales</taxon>
        <taxon>Kickxellaceae</taxon>
        <taxon>Spiromyces</taxon>
    </lineage>
</organism>
<reference evidence="1" key="1">
    <citation type="submission" date="2022-06" db="EMBL/GenBank/DDBJ databases">
        <title>Phylogenomic reconstructions and comparative analyses of Kickxellomycotina fungi.</title>
        <authorList>
            <person name="Reynolds N.K."/>
            <person name="Stajich J.E."/>
            <person name="Barry K."/>
            <person name="Grigoriev I.V."/>
            <person name="Crous P."/>
            <person name="Smith M.E."/>
        </authorList>
    </citation>
    <scope>NUCLEOTIDE SEQUENCE</scope>
    <source>
        <strain evidence="1">RSA 2271</strain>
    </source>
</reference>
<evidence type="ECO:0000313" key="1">
    <source>
        <dbReference type="EMBL" id="KAJ1677161.1"/>
    </source>
</evidence>